<dbReference type="EC" id="2.7.13.3" evidence="2"/>
<feature type="domain" description="PAS" evidence="7">
    <location>
        <begin position="133"/>
        <end position="193"/>
    </location>
</feature>
<dbReference type="PANTHER" id="PTHR43547">
    <property type="entry name" value="TWO-COMPONENT HISTIDINE KINASE"/>
    <property type="match status" value="1"/>
</dbReference>
<dbReference type="InterPro" id="IPR036097">
    <property type="entry name" value="HisK_dim/P_sf"/>
</dbReference>
<feature type="domain" description="PAS" evidence="7">
    <location>
        <begin position="260"/>
        <end position="333"/>
    </location>
</feature>
<organism evidence="9 10">
    <name type="scientific">Telluria antibiotica</name>
    <dbReference type="NCBI Taxonomy" id="2717319"/>
    <lineage>
        <taxon>Bacteria</taxon>
        <taxon>Pseudomonadati</taxon>
        <taxon>Pseudomonadota</taxon>
        <taxon>Betaproteobacteria</taxon>
        <taxon>Burkholderiales</taxon>
        <taxon>Oxalobacteraceae</taxon>
        <taxon>Telluria group</taxon>
        <taxon>Telluria</taxon>
    </lineage>
</organism>
<feature type="domain" description="PAC" evidence="8">
    <location>
        <begin position="206"/>
        <end position="259"/>
    </location>
</feature>
<dbReference type="SUPFAM" id="SSF55785">
    <property type="entry name" value="PYP-like sensor domain (PAS domain)"/>
    <property type="match status" value="5"/>
</dbReference>
<dbReference type="Pfam" id="PF02518">
    <property type="entry name" value="HATPase_c"/>
    <property type="match status" value="1"/>
</dbReference>
<dbReference type="Gene3D" id="3.30.565.10">
    <property type="entry name" value="Histidine kinase-like ATPase, C-terminal domain"/>
    <property type="match status" value="1"/>
</dbReference>
<evidence type="ECO:0000313" key="10">
    <source>
        <dbReference type="Proteomes" id="UP000716322"/>
    </source>
</evidence>
<keyword evidence="3 4" id="KW-0597">Phosphoprotein</keyword>
<dbReference type="InterPro" id="IPR001789">
    <property type="entry name" value="Sig_transdc_resp-reg_receiver"/>
</dbReference>
<dbReference type="InterPro" id="IPR005467">
    <property type="entry name" value="His_kinase_dom"/>
</dbReference>
<dbReference type="EMBL" id="JAAQOM010000016">
    <property type="protein sequence ID" value="NIA56716.1"/>
    <property type="molecule type" value="Genomic_DNA"/>
</dbReference>
<dbReference type="Pfam" id="PF00072">
    <property type="entry name" value="Response_reg"/>
    <property type="match status" value="1"/>
</dbReference>
<evidence type="ECO:0000256" key="4">
    <source>
        <dbReference type="PROSITE-ProRule" id="PRU00169"/>
    </source>
</evidence>
<dbReference type="CDD" id="cd00075">
    <property type="entry name" value="HATPase"/>
    <property type="match status" value="1"/>
</dbReference>
<dbReference type="InterPro" id="IPR000014">
    <property type="entry name" value="PAS"/>
</dbReference>
<dbReference type="Gene3D" id="2.10.70.100">
    <property type="match status" value="1"/>
</dbReference>
<feature type="modified residue" description="4-aspartylphosphate" evidence="4">
    <location>
        <position position="951"/>
    </location>
</feature>
<dbReference type="Gene3D" id="1.10.287.130">
    <property type="match status" value="1"/>
</dbReference>
<dbReference type="InterPro" id="IPR013655">
    <property type="entry name" value="PAS_fold_3"/>
</dbReference>
<name>A0ABX0PHF8_9BURK</name>
<evidence type="ECO:0000259" key="5">
    <source>
        <dbReference type="PROSITE" id="PS50109"/>
    </source>
</evidence>
<evidence type="ECO:0000259" key="7">
    <source>
        <dbReference type="PROSITE" id="PS50112"/>
    </source>
</evidence>
<dbReference type="PROSITE" id="PS50109">
    <property type="entry name" value="HIS_KIN"/>
    <property type="match status" value="1"/>
</dbReference>
<protein>
    <recommendedName>
        <fullName evidence="2">histidine kinase</fullName>
        <ecNumber evidence="2">2.7.13.3</ecNumber>
    </recommendedName>
</protein>
<dbReference type="InterPro" id="IPR001610">
    <property type="entry name" value="PAC"/>
</dbReference>
<dbReference type="InterPro" id="IPR003594">
    <property type="entry name" value="HATPase_dom"/>
</dbReference>
<reference evidence="9 10" key="1">
    <citation type="submission" date="2020-03" db="EMBL/GenBank/DDBJ databases">
        <title>Genome sequence of strain Massilia sp. TW-1.</title>
        <authorList>
            <person name="Chaudhary D.K."/>
        </authorList>
    </citation>
    <scope>NUCLEOTIDE SEQUENCE [LARGE SCALE GENOMIC DNA]</scope>
    <source>
        <strain evidence="9 10">TW-1</strain>
    </source>
</reference>
<dbReference type="InterPro" id="IPR011006">
    <property type="entry name" value="CheY-like_superfamily"/>
</dbReference>
<feature type="domain" description="Response regulatory" evidence="6">
    <location>
        <begin position="902"/>
        <end position="1018"/>
    </location>
</feature>
<dbReference type="CDD" id="cd00130">
    <property type="entry name" value="PAS"/>
    <property type="match status" value="3"/>
</dbReference>
<dbReference type="SMART" id="SM00086">
    <property type="entry name" value="PAC"/>
    <property type="match status" value="3"/>
</dbReference>
<dbReference type="InterPro" id="IPR035965">
    <property type="entry name" value="PAS-like_dom_sf"/>
</dbReference>
<dbReference type="NCBIfam" id="TIGR00229">
    <property type="entry name" value="sensory_box"/>
    <property type="match status" value="4"/>
</dbReference>
<dbReference type="PROSITE" id="PS50110">
    <property type="entry name" value="RESPONSE_REGULATORY"/>
    <property type="match status" value="1"/>
</dbReference>
<dbReference type="SUPFAM" id="SSF47384">
    <property type="entry name" value="Homodimeric domain of signal transducing histidine kinase"/>
    <property type="match status" value="1"/>
</dbReference>
<dbReference type="InterPro" id="IPR003661">
    <property type="entry name" value="HisK_dim/P_dom"/>
</dbReference>
<dbReference type="InterPro" id="IPR004358">
    <property type="entry name" value="Sig_transdc_His_kin-like_C"/>
</dbReference>
<dbReference type="InterPro" id="IPR000700">
    <property type="entry name" value="PAS-assoc_C"/>
</dbReference>
<evidence type="ECO:0000259" key="8">
    <source>
        <dbReference type="PROSITE" id="PS50113"/>
    </source>
</evidence>
<dbReference type="Pfam" id="PF00512">
    <property type="entry name" value="HisKA"/>
    <property type="match status" value="1"/>
</dbReference>
<dbReference type="SMART" id="SM00387">
    <property type="entry name" value="HATPase_c"/>
    <property type="match status" value="1"/>
</dbReference>
<dbReference type="Proteomes" id="UP000716322">
    <property type="component" value="Unassembled WGS sequence"/>
</dbReference>
<dbReference type="SMART" id="SM00388">
    <property type="entry name" value="HisKA"/>
    <property type="match status" value="1"/>
</dbReference>
<dbReference type="SMART" id="SM00091">
    <property type="entry name" value="PAS"/>
    <property type="match status" value="5"/>
</dbReference>
<comment type="catalytic activity">
    <reaction evidence="1">
        <text>ATP + protein L-histidine = ADP + protein N-phospho-L-histidine.</text>
        <dbReference type="EC" id="2.7.13.3"/>
    </reaction>
</comment>
<dbReference type="CDD" id="cd17580">
    <property type="entry name" value="REC_2_DhkD-like"/>
    <property type="match status" value="1"/>
</dbReference>
<evidence type="ECO:0000256" key="3">
    <source>
        <dbReference type="ARBA" id="ARBA00022553"/>
    </source>
</evidence>
<dbReference type="SUPFAM" id="SSF55874">
    <property type="entry name" value="ATPase domain of HSP90 chaperone/DNA topoisomerase II/histidine kinase"/>
    <property type="match status" value="1"/>
</dbReference>
<comment type="caution">
    <text evidence="9">The sequence shown here is derived from an EMBL/GenBank/DDBJ whole genome shotgun (WGS) entry which is preliminary data.</text>
</comment>
<keyword evidence="10" id="KW-1185">Reference proteome</keyword>
<proteinExistence type="predicted"/>
<evidence type="ECO:0000313" key="9">
    <source>
        <dbReference type="EMBL" id="NIA56716.1"/>
    </source>
</evidence>
<evidence type="ECO:0000256" key="1">
    <source>
        <dbReference type="ARBA" id="ARBA00000085"/>
    </source>
</evidence>
<dbReference type="InterPro" id="IPR036890">
    <property type="entry name" value="HATPase_C_sf"/>
</dbReference>
<dbReference type="PRINTS" id="PR00344">
    <property type="entry name" value="BCTRLSENSOR"/>
</dbReference>
<dbReference type="SMART" id="SM00448">
    <property type="entry name" value="REC"/>
    <property type="match status" value="1"/>
</dbReference>
<dbReference type="PANTHER" id="PTHR43547:SF2">
    <property type="entry name" value="HYBRID SIGNAL TRANSDUCTION HISTIDINE KINASE C"/>
    <property type="match status" value="1"/>
</dbReference>
<dbReference type="Gene3D" id="3.30.450.20">
    <property type="entry name" value="PAS domain"/>
    <property type="match status" value="5"/>
</dbReference>
<evidence type="ECO:0000259" key="6">
    <source>
        <dbReference type="PROSITE" id="PS50110"/>
    </source>
</evidence>
<dbReference type="RefSeq" id="WP_166862576.1">
    <property type="nucleotide sequence ID" value="NZ_JAAQOM010000016.1"/>
</dbReference>
<dbReference type="Gene3D" id="3.40.50.2300">
    <property type="match status" value="1"/>
</dbReference>
<dbReference type="CDD" id="cd00082">
    <property type="entry name" value="HisKA"/>
    <property type="match status" value="1"/>
</dbReference>
<dbReference type="Pfam" id="PF13188">
    <property type="entry name" value="PAS_8"/>
    <property type="match status" value="2"/>
</dbReference>
<evidence type="ECO:0000256" key="2">
    <source>
        <dbReference type="ARBA" id="ARBA00012438"/>
    </source>
</evidence>
<dbReference type="Pfam" id="PF08447">
    <property type="entry name" value="PAS_3"/>
    <property type="match status" value="2"/>
</dbReference>
<accession>A0ABX0PHF8</accession>
<dbReference type="PROSITE" id="PS50112">
    <property type="entry name" value="PAS"/>
    <property type="match status" value="3"/>
</dbReference>
<dbReference type="Pfam" id="PF13426">
    <property type="entry name" value="PAS_9"/>
    <property type="match status" value="1"/>
</dbReference>
<sequence length="1021" mass="112129">MTILNHISFEERLNLVARQAKSLILITLTPTGTVVDWSAGAQAMFGWAAPEIVGKPIAAIFSKEDVADGIPAKELEQAKVNGAAPDTRWLVRKDGSKVFVDGEVTALRLPDGTFIGFVKTLRDATAILHFQQSDATLRAIINATPHMVWSADSEGRGDYFNERMLEFTGLPIESLVGHGWTSAVHPDDRSAVRYAWENAKRAWTRLSVDMRFLHHSGEYRWVLCRGEPVFDQASGELVRWMGTNTDIHEQKVSNEALRDARHRLDAALSAGNIGTWNWDPTANVLYADEHMRRLFGIKAEEENGVSPKLFFAAIHPSDVGFVRASVKEALATGGTFSATFRIFLPSGAIRHVHARGKVEFADNGTPLCMPGGVIDVTELRTSQEELRVREERYRTLLNSIDEGVAIVEADLDAQGRSLGHRVMETNPAMSAITGMSSFCGRSFADVVQDSPFDWNEVLTQVLHTGETVQHTAEIEQGQRWIDISVSRIGGGGATQAAILLRDITERTRREAELRLRDERYRALFDSMAEGFAVIELEFDEAGQPVDYRFLEVNPALKRLTGLRNVTGKTLREVVDKPNLDWVGQYAEALRTGEPVRITDYSSALGAWFDISVVRLGGVGSRQLALLFDDVTDRRKNDEALRQLAADLAQANLRQHEFLATLAHELRNPLAPIRASLDVMRMAPAGSATTTRARDIMVRQVDHLVHLVDDLLDLARVTSGKIELKKAPVQLDDILALAIEATAPMINEKHHRFVREIKKTPLCIDADKNRMVQVVSNLLTNAVKYTPDHGIISLSAGRDGDNAVIKVADNGIGIPASAQPYLFDMFSQVHTGSELAHGGLGIGLNLVKRLMEKHGGSIHVCSAGEGKGSEFTLRLPLIECPAGQITQNTSAVPDAACCQRALRILVVDDNVDAADMLGQVLQVDGHEVDLAYDAQNALVKAKQINPDLAVLDIGMHGMDGLDLARAIRSDAGLAHIKLIAVTGWGTEQDRENTRKAGFDAHLTKPVEIDALRARIAELCTRP</sequence>
<dbReference type="PROSITE" id="PS50113">
    <property type="entry name" value="PAC"/>
    <property type="match status" value="1"/>
</dbReference>
<feature type="domain" description="Histidine kinase" evidence="5">
    <location>
        <begin position="660"/>
        <end position="878"/>
    </location>
</feature>
<gene>
    <name evidence="9" type="ORF">HAV22_24135</name>
</gene>
<feature type="domain" description="PAS" evidence="7">
    <location>
        <begin position="25"/>
        <end position="65"/>
    </location>
</feature>
<dbReference type="SUPFAM" id="SSF52172">
    <property type="entry name" value="CheY-like"/>
    <property type="match status" value="1"/>
</dbReference>